<dbReference type="InterPro" id="IPR024747">
    <property type="entry name" value="Pyridox_Oxase-rel"/>
</dbReference>
<dbReference type="InterPro" id="IPR012349">
    <property type="entry name" value="Split_barrel_FMN-bd"/>
</dbReference>
<dbReference type="EMBL" id="QNTT01000003">
    <property type="protein sequence ID" value="RBA40112.1"/>
    <property type="molecule type" value="Genomic_DNA"/>
</dbReference>
<dbReference type="AlphaFoldDB" id="A0A365PDJ7"/>
<gene>
    <name evidence="1" type="ORF">DQ226_02235</name>
</gene>
<reference evidence="1 2" key="1">
    <citation type="submission" date="2018-06" db="EMBL/GenBank/DDBJ databases">
        <title>Whole genome sequencing of four bacterial strains from South Shetland trench revealing bio-synthetic gene clusters.</title>
        <authorList>
            <person name="Abdel-Mageed W.M."/>
            <person name="Lehri B."/>
            <person name="Jarmusch S.A."/>
            <person name="Miranda K."/>
            <person name="Goodfellow M."/>
            <person name="Jaspars M."/>
            <person name="Karlyshev A.V."/>
        </authorList>
    </citation>
    <scope>NUCLEOTIDE SEQUENCE [LARGE SCALE GENOMIC DNA]</scope>
    <source>
        <strain evidence="1 2">SST1</strain>
    </source>
</reference>
<dbReference type="Gene3D" id="2.30.110.10">
    <property type="entry name" value="Electron Transport, Fmn-binding Protein, Chain A"/>
    <property type="match status" value="1"/>
</dbReference>
<accession>A0A365PDJ7</accession>
<dbReference type="SUPFAM" id="SSF50475">
    <property type="entry name" value="FMN-binding split barrel"/>
    <property type="match status" value="1"/>
</dbReference>
<name>A0A365PDJ7_9ACTN</name>
<evidence type="ECO:0000313" key="1">
    <source>
        <dbReference type="EMBL" id="RBA40112.1"/>
    </source>
</evidence>
<dbReference type="Pfam" id="PF12900">
    <property type="entry name" value="Pyridox_ox_2"/>
    <property type="match status" value="1"/>
</dbReference>
<protein>
    <submittedName>
        <fullName evidence="1">Pyridoxamine 5'-phosphate oxidase family protein</fullName>
    </submittedName>
</protein>
<comment type="caution">
    <text evidence="1">The sequence shown here is derived from an EMBL/GenBank/DDBJ whole genome shotgun (WGS) entry which is preliminary data.</text>
</comment>
<sequence>MDANPITEFDEARSLQLLGTVSLGRLVTVSEGRADIFPVNYALSPEGKLFFRTAEGSKLAGITVHPDVVFQVDHIEGDDAWSIVVRGTARRLDSFAEINRAEDLGLKPWIPTLKYNFVEITPEKISGRGFTFGEEPERYTGY</sequence>
<evidence type="ECO:0000313" key="2">
    <source>
        <dbReference type="Proteomes" id="UP000252187"/>
    </source>
</evidence>
<dbReference type="Proteomes" id="UP000252187">
    <property type="component" value="Unassembled WGS sequence"/>
</dbReference>
<dbReference type="RefSeq" id="WP_096906631.1">
    <property type="nucleotide sequence ID" value="NZ_JAPWIO010000016.1"/>
</dbReference>
<organism evidence="1 2">
    <name type="scientific">Dietzia maris</name>
    <dbReference type="NCBI Taxonomy" id="37915"/>
    <lineage>
        <taxon>Bacteria</taxon>
        <taxon>Bacillati</taxon>
        <taxon>Actinomycetota</taxon>
        <taxon>Actinomycetes</taxon>
        <taxon>Mycobacteriales</taxon>
        <taxon>Dietziaceae</taxon>
        <taxon>Dietzia</taxon>
    </lineage>
</organism>
<proteinExistence type="predicted"/>